<protein>
    <submittedName>
        <fullName evidence="1">Uncharacterized protein</fullName>
    </submittedName>
</protein>
<dbReference type="Proteomes" id="UP000054560">
    <property type="component" value="Unassembled WGS sequence"/>
</dbReference>
<name>A0A0L0FA98_9EUKA</name>
<organism evidence="1 2">
    <name type="scientific">Sphaeroforma arctica JP610</name>
    <dbReference type="NCBI Taxonomy" id="667725"/>
    <lineage>
        <taxon>Eukaryota</taxon>
        <taxon>Ichthyosporea</taxon>
        <taxon>Ichthyophonida</taxon>
        <taxon>Sphaeroforma</taxon>
    </lineage>
</organism>
<dbReference type="RefSeq" id="XP_014147561.1">
    <property type="nucleotide sequence ID" value="XM_014292086.1"/>
</dbReference>
<sequence>TVITGQVRSLDANVVAFRLNNGTTNADDLTDYRSNAKKLDLLPNFYTTTEASTRLPRGSKHHPELLMGPKEFETGQLAGMCAFVPVSTKD</sequence>
<keyword evidence="2" id="KW-1185">Reference proteome</keyword>
<evidence type="ECO:0000313" key="2">
    <source>
        <dbReference type="Proteomes" id="UP000054560"/>
    </source>
</evidence>
<feature type="non-terminal residue" evidence="1">
    <location>
        <position position="90"/>
    </location>
</feature>
<dbReference type="EMBL" id="KQ245329">
    <property type="protein sequence ID" value="KNC73659.1"/>
    <property type="molecule type" value="Genomic_DNA"/>
</dbReference>
<accession>A0A0L0FA98</accession>
<reference evidence="1 2" key="1">
    <citation type="submission" date="2011-02" db="EMBL/GenBank/DDBJ databases">
        <title>The Genome Sequence of Sphaeroforma arctica JP610.</title>
        <authorList>
            <consortium name="The Broad Institute Genome Sequencing Platform"/>
            <person name="Russ C."/>
            <person name="Cuomo C."/>
            <person name="Young S.K."/>
            <person name="Zeng Q."/>
            <person name="Gargeya S."/>
            <person name="Alvarado L."/>
            <person name="Berlin A."/>
            <person name="Chapman S.B."/>
            <person name="Chen Z."/>
            <person name="Freedman E."/>
            <person name="Gellesch M."/>
            <person name="Goldberg J."/>
            <person name="Griggs A."/>
            <person name="Gujja S."/>
            <person name="Heilman E."/>
            <person name="Heiman D."/>
            <person name="Howarth C."/>
            <person name="Mehta T."/>
            <person name="Neiman D."/>
            <person name="Pearson M."/>
            <person name="Roberts A."/>
            <person name="Saif S."/>
            <person name="Shea T."/>
            <person name="Shenoy N."/>
            <person name="Sisk P."/>
            <person name="Stolte C."/>
            <person name="Sykes S."/>
            <person name="White J."/>
            <person name="Yandava C."/>
            <person name="Burger G."/>
            <person name="Gray M.W."/>
            <person name="Holland P.W.H."/>
            <person name="King N."/>
            <person name="Lang F.B.F."/>
            <person name="Roger A.J."/>
            <person name="Ruiz-Trillo I."/>
            <person name="Haas B."/>
            <person name="Nusbaum C."/>
            <person name="Birren B."/>
        </authorList>
    </citation>
    <scope>NUCLEOTIDE SEQUENCE [LARGE SCALE GENOMIC DNA]</scope>
    <source>
        <strain evidence="1 2">JP610</strain>
    </source>
</reference>
<dbReference type="AlphaFoldDB" id="A0A0L0FA98"/>
<evidence type="ECO:0000313" key="1">
    <source>
        <dbReference type="EMBL" id="KNC73659.1"/>
    </source>
</evidence>
<gene>
    <name evidence="1" type="ORF">SARC_13782</name>
</gene>
<feature type="non-terminal residue" evidence="1">
    <location>
        <position position="1"/>
    </location>
</feature>
<dbReference type="GeneID" id="25914286"/>
<proteinExistence type="predicted"/>